<organism evidence="2 3">
    <name type="scientific">Puccinia coronata f. sp. avenae</name>
    <dbReference type="NCBI Taxonomy" id="200324"/>
    <lineage>
        <taxon>Eukaryota</taxon>
        <taxon>Fungi</taxon>
        <taxon>Dikarya</taxon>
        <taxon>Basidiomycota</taxon>
        <taxon>Pucciniomycotina</taxon>
        <taxon>Pucciniomycetes</taxon>
        <taxon>Pucciniales</taxon>
        <taxon>Pucciniaceae</taxon>
        <taxon>Puccinia</taxon>
    </lineage>
</organism>
<evidence type="ECO:0000313" key="2">
    <source>
        <dbReference type="EMBL" id="PLW47016.1"/>
    </source>
</evidence>
<sequence>MLTSTQPQAHTRTIPGGNSQVAGTIAQLWRQAGTSEESAAFVRSLINTSSKEKMMILLMMQYDQMNRSNPPNVVAETIPNSGSEDLRVRLN</sequence>
<evidence type="ECO:0000313" key="3">
    <source>
        <dbReference type="Proteomes" id="UP000235392"/>
    </source>
</evidence>
<feature type="region of interest" description="Disordered" evidence="1">
    <location>
        <begin position="1"/>
        <end position="21"/>
    </location>
</feature>
<proteinExistence type="predicted"/>
<reference evidence="2 3" key="1">
    <citation type="submission" date="2017-11" db="EMBL/GenBank/DDBJ databases">
        <title>De novo assembly and phasing of dikaryotic genomes from two isolates of Puccinia coronata f. sp. avenae, the causal agent of oat crown rust.</title>
        <authorList>
            <person name="Miller M.E."/>
            <person name="Zhang Y."/>
            <person name="Omidvar V."/>
            <person name="Sperschneider J."/>
            <person name="Schwessinger B."/>
            <person name="Raley C."/>
            <person name="Palmer J.M."/>
            <person name="Garnica D."/>
            <person name="Upadhyaya N."/>
            <person name="Rathjen J."/>
            <person name="Taylor J.M."/>
            <person name="Park R.F."/>
            <person name="Dodds P.N."/>
            <person name="Hirsch C.D."/>
            <person name="Kianian S.F."/>
            <person name="Figueroa M."/>
        </authorList>
    </citation>
    <scope>NUCLEOTIDE SEQUENCE [LARGE SCALE GENOMIC DNA]</scope>
    <source>
        <strain evidence="2">12SD80</strain>
    </source>
</reference>
<comment type="caution">
    <text evidence="2">The sequence shown here is derived from an EMBL/GenBank/DDBJ whole genome shotgun (WGS) entry which is preliminary data.</text>
</comment>
<protein>
    <submittedName>
        <fullName evidence="2">Uncharacterized protein</fullName>
    </submittedName>
</protein>
<name>A0A2N5VAR9_9BASI</name>
<evidence type="ECO:0000256" key="1">
    <source>
        <dbReference type="SAM" id="MobiDB-lite"/>
    </source>
</evidence>
<accession>A0A2N5VAR9</accession>
<gene>
    <name evidence="2" type="ORF">PCASD_03947</name>
</gene>
<dbReference type="Proteomes" id="UP000235392">
    <property type="component" value="Unassembled WGS sequence"/>
</dbReference>
<dbReference type="EMBL" id="PGCI01000034">
    <property type="protein sequence ID" value="PLW47016.1"/>
    <property type="molecule type" value="Genomic_DNA"/>
</dbReference>
<dbReference type="AlphaFoldDB" id="A0A2N5VAR9"/>